<dbReference type="AlphaFoldDB" id="A0A3Q8WTK8"/>
<dbReference type="EMBL" id="CP034438">
    <property type="protein sequence ID" value="AZN29930.1"/>
    <property type="molecule type" value="Genomic_DNA"/>
</dbReference>
<gene>
    <name evidence="2" type="ORF">EJO69_06125</name>
</gene>
<evidence type="ECO:0000313" key="2">
    <source>
        <dbReference type="EMBL" id="AZN29930.1"/>
    </source>
</evidence>
<dbReference type="Proteomes" id="UP000270021">
    <property type="component" value="Chromosome"/>
</dbReference>
<keyword evidence="1" id="KW-0175">Coiled coil</keyword>
<sequence>MSAVWSMWAGRGGPRAAVIIRFIRMCGRSGRDVAWSERIRHARRLGSDSEYSPESLWVPAGVVVKGGAPVLFTHLSGIAEHRALTGPATARVCRALRQEQSLSVSFPATLILNVDMSIITGLARPLLAAPFIVSGVDAVRHPDKHVEAVDRINPTLEQVGVGALSEGTVAIATRAIGGVRIVAGVCMALGKKPRLSALVLAKSELALALVRNPVWLSSGDERKKHMAGLATSAGLIGGALVAAGDRRGKPSLGWRLENHRSHKEDMSVLADRYEAELEAQKAKLSEKIAKAKEKAKS</sequence>
<dbReference type="KEGG" id="fsl:EJO69_06125"/>
<proteinExistence type="predicted"/>
<evidence type="ECO:0000313" key="3">
    <source>
        <dbReference type="Proteomes" id="UP000270021"/>
    </source>
</evidence>
<reference evidence="2 3" key="1">
    <citation type="submission" date="2018-12" db="EMBL/GenBank/DDBJ databases">
        <title>Complete genome sequence of Flaviflexus salsibiostraticola KCTC 33148.</title>
        <authorList>
            <person name="Bae J.-W."/>
        </authorList>
    </citation>
    <scope>NUCLEOTIDE SEQUENCE [LARGE SCALE GENOMIC DNA]</scope>
    <source>
        <strain evidence="2 3">KCTC 33148</strain>
    </source>
</reference>
<accession>A0A3Q8WTK8</accession>
<organism evidence="2 3">
    <name type="scientific">Flaviflexus salsibiostraticola</name>
    <dbReference type="NCBI Taxonomy" id="1282737"/>
    <lineage>
        <taxon>Bacteria</taxon>
        <taxon>Bacillati</taxon>
        <taxon>Actinomycetota</taxon>
        <taxon>Actinomycetes</taxon>
        <taxon>Actinomycetales</taxon>
        <taxon>Actinomycetaceae</taxon>
        <taxon>Flaviflexus</taxon>
    </lineage>
</organism>
<feature type="coiled-coil region" evidence="1">
    <location>
        <begin position="263"/>
        <end position="294"/>
    </location>
</feature>
<dbReference type="OrthoDB" id="329282at2"/>
<protein>
    <submittedName>
        <fullName evidence="2">DoxX family membrane protein</fullName>
    </submittedName>
</protein>
<keyword evidence="3" id="KW-1185">Reference proteome</keyword>
<evidence type="ECO:0000256" key="1">
    <source>
        <dbReference type="SAM" id="Coils"/>
    </source>
</evidence>
<name>A0A3Q8WTK8_9ACTO</name>